<keyword evidence="1" id="KW-0328">Glycosyltransferase</keyword>
<dbReference type="GO" id="GO:0016757">
    <property type="term" value="F:glycosyltransferase activity"/>
    <property type="evidence" value="ECO:0007669"/>
    <property type="project" value="UniProtKB-KW"/>
</dbReference>
<gene>
    <name evidence="4" type="ORF">CFN03_07240</name>
</gene>
<dbReference type="SUPFAM" id="SSF53756">
    <property type="entry name" value="UDP-Glycosyltransferase/glycogen phosphorylase"/>
    <property type="match status" value="1"/>
</dbReference>
<reference evidence="4 5" key="1">
    <citation type="submission" date="2017-07" db="EMBL/GenBank/DDBJ databases">
        <title>Shotgun whole genome sequences of three halophilic bacterial isolates.</title>
        <authorList>
            <person name="Pozzo T."/>
            <person name="Higdon S.M."/>
            <person name="Quillaguaman J."/>
        </authorList>
    </citation>
    <scope>NUCLEOTIDE SEQUENCE [LARGE SCALE GENOMIC DNA]</scope>
    <source>
        <strain evidence="4 5">BU-1</strain>
    </source>
</reference>
<sequence>MNDIEFLFLGGLFPKELEEEIQENSRGNIQNAANSLQWNFLNGLEDNLPGKITILNSMYIGSFPKKYKKIYIKTHDYSRTAKTKTFINVGFLNIPIIKHYDRARTLKPYIKKWIEKNKHKNKVIIAYAMTPVFTELIKYAKLMDEHIFSCLIVPDLPQYMNVDEKQSLAYSLLKKGSISKINDDMKYIDSYVFLTEHMADYLNITHNYTIIEGIATNHHKDIQSDFPEKNNSKFKIFYSGGLQRAYGIVELVESFRNIKNDNLELIICGSGEAEEYILNESKNDKRIKFLGLLERKDVLELQMKSDLLVNPRNNVGKFTKYSFPSKIIEYMCSGTPVLAYKLDGMPKEYYNYLYTINEEENLEVKLREIIKKTRTELSLKGNLASEFIMTNKNSKAQVKKLIDLIYGNLEKL</sequence>
<dbReference type="Proteomes" id="UP000216682">
    <property type="component" value="Unassembled WGS sequence"/>
</dbReference>
<dbReference type="PANTHER" id="PTHR12526:SF629">
    <property type="entry name" value="TEICHURONIC ACID BIOSYNTHESIS GLYCOSYLTRANSFERASE TUAH-RELATED"/>
    <property type="match status" value="1"/>
</dbReference>
<evidence type="ECO:0000259" key="3">
    <source>
        <dbReference type="Pfam" id="PF00534"/>
    </source>
</evidence>
<comment type="caution">
    <text evidence="4">The sequence shown here is derived from an EMBL/GenBank/DDBJ whole genome shotgun (WGS) entry which is preliminary data.</text>
</comment>
<dbReference type="Gene3D" id="3.40.50.2000">
    <property type="entry name" value="Glycogen Phosphorylase B"/>
    <property type="match status" value="1"/>
</dbReference>
<dbReference type="InterPro" id="IPR001296">
    <property type="entry name" value="Glyco_trans_1"/>
</dbReference>
<name>A0A265E603_9STAP</name>
<dbReference type="PANTHER" id="PTHR12526">
    <property type="entry name" value="GLYCOSYLTRANSFERASE"/>
    <property type="match status" value="1"/>
</dbReference>
<feature type="domain" description="Glycosyl transferase family 1" evidence="3">
    <location>
        <begin position="223"/>
        <end position="370"/>
    </location>
</feature>
<organism evidence="4 5">
    <name type="scientific">Salinicoccus roseus</name>
    <dbReference type="NCBI Taxonomy" id="45670"/>
    <lineage>
        <taxon>Bacteria</taxon>
        <taxon>Bacillati</taxon>
        <taxon>Bacillota</taxon>
        <taxon>Bacilli</taxon>
        <taxon>Bacillales</taxon>
        <taxon>Staphylococcaceae</taxon>
        <taxon>Salinicoccus</taxon>
    </lineage>
</organism>
<dbReference type="RefSeq" id="WP_094906435.1">
    <property type="nucleotide sequence ID" value="NZ_NPEZ01000003.1"/>
</dbReference>
<protein>
    <recommendedName>
        <fullName evidence="3">Glycosyl transferase family 1 domain-containing protein</fullName>
    </recommendedName>
</protein>
<evidence type="ECO:0000256" key="1">
    <source>
        <dbReference type="ARBA" id="ARBA00022676"/>
    </source>
</evidence>
<evidence type="ECO:0000313" key="5">
    <source>
        <dbReference type="Proteomes" id="UP000216682"/>
    </source>
</evidence>
<dbReference type="AlphaFoldDB" id="A0A265E603"/>
<proteinExistence type="predicted"/>
<accession>A0A265E603</accession>
<keyword evidence="2" id="KW-0808">Transferase</keyword>
<evidence type="ECO:0000256" key="2">
    <source>
        <dbReference type="ARBA" id="ARBA00022679"/>
    </source>
</evidence>
<dbReference type="Pfam" id="PF00534">
    <property type="entry name" value="Glycos_transf_1"/>
    <property type="match status" value="1"/>
</dbReference>
<evidence type="ECO:0000313" key="4">
    <source>
        <dbReference type="EMBL" id="OZT76866.1"/>
    </source>
</evidence>
<dbReference type="EMBL" id="NPEZ01000003">
    <property type="protein sequence ID" value="OZT76866.1"/>
    <property type="molecule type" value="Genomic_DNA"/>
</dbReference>